<dbReference type="SUPFAM" id="SSF56176">
    <property type="entry name" value="FAD-binding/transporter-associated domain-like"/>
    <property type="match status" value="1"/>
</dbReference>
<dbReference type="InterPro" id="IPR016169">
    <property type="entry name" value="FAD-bd_PCMH_sub2"/>
</dbReference>
<protein>
    <submittedName>
        <fullName evidence="7">FAD-binding, type 2</fullName>
    </submittedName>
</protein>
<evidence type="ECO:0000313" key="7">
    <source>
        <dbReference type="EMBL" id="KXG51728.1"/>
    </source>
</evidence>
<dbReference type="GO" id="GO:0071949">
    <property type="term" value="F:FAD binding"/>
    <property type="evidence" value="ECO:0007669"/>
    <property type="project" value="InterPro"/>
</dbReference>
<comment type="similarity">
    <text evidence="1">Belongs to the oxygen-dependent FAD-linked oxidoreductase family.</text>
</comment>
<dbReference type="AlphaFoldDB" id="A0A135LRX1"/>
<evidence type="ECO:0000256" key="2">
    <source>
        <dbReference type="ARBA" id="ARBA00022630"/>
    </source>
</evidence>
<dbReference type="GO" id="GO:0016491">
    <property type="term" value="F:oxidoreductase activity"/>
    <property type="evidence" value="ECO:0007669"/>
    <property type="project" value="UniProtKB-KW"/>
</dbReference>
<evidence type="ECO:0000313" key="8">
    <source>
        <dbReference type="Proteomes" id="UP000070168"/>
    </source>
</evidence>
<dbReference type="PANTHER" id="PTHR42973">
    <property type="entry name" value="BINDING OXIDOREDUCTASE, PUTATIVE (AFU_ORTHOLOGUE AFUA_1G17690)-RELATED"/>
    <property type="match status" value="1"/>
</dbReference>
<dbReference type="RefSeq" id="XP_040650264.1">
    <property type="nucleotide sequence ID" value="XM_040796834.1"/>
</dbReference>
<sequence length="518" mass="55116">MARVASIMILGVLMAVWATATATSSPSRSSAAALSSLGVSLPPGEVLVGNAGYTCSLLSRVFPKNETFTDTSPYYDVLIDEAWSQNCRLNASCVVTPDSAHEVSRLLQILSILDTKFAIRSGGHNTNPGFSSIDHNGVLIALEKLNTISISSDRGTVTVGPGNKWESVYNYLQPYNVTVLGGRAAVVGVGGYILGGGTFYNTHGLAIDSVTRFQVVLPNGNIVNATATEHADLYKGLKGGLSNFGIVTEYDLTTNTGIDVLYHINTYTIANTPAVFAAYATYLLDADINSNIEIQANPNFTLVFFGYLGHVSTPAAFDRFSDIPVASTMYPPTNGSLSDLLLTIGSAGLTSEGVSYGGTFTFKVTGPTFLQDTYSNYLEAAASLTSGVVLSYVPQGVIPNLVTQGKSQNGGNLLGLEATPQLLSYSGVNIFAQFPVTVNQKVVMRAVDTLLASLTSSAKSRGLFLPYIFVNDAGPSQKPLQSLGERNINYIDTVAKRYDPEGVMQKLQNQAYFVSKEL</sequence>
<organism evidence="7 8">
    <name type="scientific">Penicillium patulum</name>
    <name type="common">Penicillium griseofulvum</name>
    <dbReference type="NCBI Taxonomy" id="5078"/>
    <lineage>
        <taxon>Eukaryota</taxon>
        <taxon>Fungi</taxon>
        <taxon>Dikarya</taxon>
        <taxon>Ascomycota</taxon>
        <taxon>Pezizomycotina</taxon>
        <taxon>Eurotiomycetes</taxon>
        <taxon>Eurotiomycetidae</taxon>
        <taxon>Eurotiales</taxon>
        <taxon>Aspergillaceae</taxon>
        <taxon>Penicillium</taxon>
    </lineage>
</organism>
<name>A0A135LRX1_PENPA</name>
<dbReference type="PROSITE" id="PS51387">
    <property type="entry name" value="FAD_PCMH"/>
    <property type="match status" value="1"/>
</dbReference>
<evidence type="ECO:0000256" key="3">
    <source>
        <dbReference type="ARBA" id="ARBA00022827"/>
    </source>
</evidence>
<keyword evidence="4" id="KW-0560">Oxidoreductase</keyword>
<keyword evidence="8" id="KW-1185">Reference proteome</keyword>
<dbReference type="Gene3D" id="3.30.465.10">
    <property type="match status" value="1"/>
</dbReference>
<dbReference type="GeneID" id="63712134"/>
<keyword evidence="3" id="KW-0274">FAD</keyword>
<feature type="signal peptide" evidence="5">
    <location>
        <begin position="1"/>
        <end position="22"/>
    </location>
</feature>
<evidence type="ECO:0000256" key="5">
    <source>
        <dbReference type="SAM" id="SignalP"/>
    </source>
</evidence>
<evidence type="ECO:0000259" key="6">
    <source>
        <dbReference type="PROSITE" id="PS51387"/>
    </source>
</evidence>
<dbReference type="Proteomes" id="UP000070168">
    <property type="component" value="Unassembled WGS sequence"/>
</dbReference>
<evidence type="ECO:0000256" key="4">
    <source>
        <dbReference type="ARBA" id="ARBA00023002"/>
    </source>
</evidence>
<gene>
    <name evidence="7" type="ORF">PGRI_091210</name>
</gene>
<dbReference type="Pfam" id="PF01565">
    <property type="entry name" value="FAD_binding_4"/>
    <property type="match status" value="1"/>
</dbReference>
<comment type="caution">
    <text evidence="7">The sequence shown here is derived from an EMBL/GenBank/DDBJ whole genome shotgun (WGS) entry which is preliminary data.</text>
</comment>
<keyword evidence="5" id="KW-0732">Signal</keyword>
<dbReference type="EMBL" id="LHQR01000029">
    <property type="protein sequence ID" value="KXG51728.1"/>
    <property type="molecule type" value="Genomic_DNA"/>
</dbReference>
<feature type="chain" id="PRO_5007800814" evidence="5">
    <location>
        <begin position="23"/>
        <end position="518"/>
    </location>
</feature>
<dbReference type="STRING" id="5078.A0A135LRX1"/>
<accession>A0A135LRX1</accession>
<dbReference type="InterPro" id="IPR050416">
    <property type="entry name" value="FAD-linked_Oxidoreductase"/>
</dbReference>
<evidence type="ECO:0000256" key="1">
    <source>
        <dbReference type="ARBA" id="ARBA00005466"/>
    </source>
</evidence>
<dbReference type="OMA" id="NIFAQFP"/>
<dbReference type="PANTHER" id="PTHR42973:SF54">
    <property type="entry name" value="FAD-BINDING PCMH-TYPE DOMAIN-CONTAINING PROTEIN"/>
    <property type="match status" value="1"/>
</dbReference>
<dbReference type="InterPro" id="IPR016166">
    <property type="entry name" value="FAD-bd_PCMH"/>
</dbReference>
<feature type="domain" description="FAD-binding PCMH-type" evidence="6">
    <location>
        <begin position="87"/>
        <end position="257"/>
    </location>
</feature>
<reference evidence="7 8" key="1">
    <citation type="journal article" date="2016" name="BMC Genomics">
        <title>Genome sequencing and secondary metabolism of the postharvest pathogen Penicillium griseofulvum.</title>
        <authorList>
            <person name="Banani H."/>
            <person name="Marcet-Houben M."/>
            <person name="Ballester A.R."/>
            <person name="Abbruscato P."/>
            <person name="Gonzalez-Candelas L."/>
            <person name="Gabaldon T."/>
            <person name="Spadaro D."/>
        </authorList>
    </citation>
    <scope>NUCLEOTIDE SEQUENCE [LARGE SCALE GENOMIC DNA]</scope>
    <source>
        <strain evidence="7 8">PG3</strain>
    </source>
</reference>
<proteinExistence type="inferred from homology"/>
<dbReference type="OrthoDB" id="2151789at2759"/>
<dbReference type="InterPro" id="IPR006094">
    <property type="entry name" value="Oxid_FAD_bind_N"/>
</dbReference>
<keyword evidence="2" id="KW-0285">Flavoprotein</keyword>
<dbReference type="InterPro" id="IPR036318">
    <property type="entry name" value="FAD-bd_PCMH-like_sf"/>
</dbReference>